<dbReference type="PANTHER" id="PTHR43977">
    <property type="entry name" value="STRUCTURAL MAINTENANCE OF CHROMOSOMES PROTEIN 3"/>
    <property type="match status" value="1"/>
</dbReference>
<feature type="coiled-coil region" evidence="2">
    <location>
        <begin position="311"/>
        <end position="338"/>
    </location>
</feature>
<dbReference type="InterPro" id="IPR003395">
    <property type="entry name" value="RecF/RecN/SMC_N"/>
</dbReference>
<dbReference type="Pfam" id="PF02463">
    <property type="entry name" value="SMC_N"/>
    <property type="match status" value="1"/>
</dbReference>
<feature type="domain" description="RecF/RecN/SMC N-terminal" evidence="3">
    <location>
        <begin position="2"/>
        <end position="478"/>
    </location>
</feature>
<evidence type="ECO:0000313" key="4">
    <source>
        <dbReference type="EMBL" id="CDW52645.1"/>
    </source>
</evidence>
<accession>A0A077Z236</accession>
<keyword evidence="2" id="KW-0175">Coiled coil</keyword>
<dbReference type="SUPFAM" id="SSF52540">
    <property type="entry name" value="P-loop containing nucleoside triphosphate hydrolases"/>
    <property type="match status" value="1"/>
</dbReference>
<keyword evidence="5" id="KW-1185">Reference proteome</keyword>
<gene>
    <name evidence="4" type="ORF">TTRE_0000090701</name>
</gene>
<dbReference type="InterPro" id="IPR027120">
    <property type="entry name" value="Smc2_ABC"/>
</dbReference>
<evidence type="ECO:0000256" key="2">
    <source>
        <dbReference type="SAM" id="Coils"/>
    </source>
</evidence>
<dbReference type="CDD" id="cd03273">
    <property type="entry name" value="ABC_SMC2_euk"/>
    <property type="match status" value="1"/>
</dbReference>
<dbReference type="EMBL" id="HG805828">
    <property type="protein sequence ID" value="CDW52645.1"/>
    <property type="molecule type" value="Genomic_DNA"/>
</dbReference>
<protein>
    <submittedName>
        <fullName evidence="4">SMC N domain containing protein</fullName>
    </submittedName>
</protein>
<dbReference type="OrthoDB" id="10255539at2759"/>
<name>A0A077Z236_TRITR</name>
<dbReference type="InterPro" id="IPR027417">
    <property type="entry name" value="P-loop_NTPase"/>
</dbReference>
<dbReference type="GO" id="GO:0016887">
    <property type="term" value="F:ATP hydrolysis activity"/>
    <property type="evidence" value="ECO:0007669"/>
    <property type="project" value="InterPro"/>
</dbReference>
<reference evidence="4" key="2">
    <citation type="submission" date="2014-03" db="EMBL/GenBank/DDBJ databases">
        <title>The whipworm genome and dual-species transcriptomics of an intimate host-pathogen interaction.</title>
        <authorList>
            <person name="Foth B.J."/>
            <person name="Tsai I.J."/>
            <person name="Reid A.J."/>
            <person name="Bancroft A.J."/>
            <person name="Nichol S."/>
            <person name="Tracey A."/>
            <person name="Holroyd N."/>
            <person name="Cotton J.A."/>
            <person name="Stanley E.J."/>
            <person name="Zarowiecki M."/>
            <person name="Liu J.Z."/>
            <person name="Huckvale T."/>
            <person name="Cooper P.J."/>
            <person name="Grencis R.K."/>
            <person name="Berriman M."/>
        </authorList>
    </citation>
    <scope>NUCLEOTIDE SEQUENCE [LARGE SCALE GENOMIC DNA]</scope>
</reference>
<organism evidence="4 5">
    <name type="scientific">Trichuris trichiura</name>
    <name type="common">Whipworm</name>
    <name type="synonym">Trichocephalus trichiurus</name>
    <dbReference type="NCBI Taxonomy" id="36087"/>
    <lineage>
        <taxon>Eukaryota</taxon>
        <taxon>Metazoa</taxon>
        <taxon>Ecdysozoa</taxon>
        <taxon>Nematoda</taxon>
        <taxon>Enoplea</taxon>
        <taxon>Dorylaimia</taxon>
        <taxon>Trichinellida</taxon>
        <taxon>Trichuridae</taxon>
        <taxon>Trichuris</taxon>
    </lineage>
</organism>
<proteinExistence type="predicted"/>
<evidence type="ECO:0000313" key="5">
    <source>
        <dbReference type="Proteomes" id="UP000030665"/>
    </source>
</evidence>
<evidence type="ECO:0000259" key="3">
    <source>
        <dbReference type="Pfam" id="PF02463"/>
    </source>
</evidence>
<sequence>MFIREIVMENFKSYGKRTVIQDIDPHFNAITGLNGSGKSNILDGVCFALGISNLREVRAVSLKDLIHIGATAIVSLVFDNSDKATSPPGYEEFDTITISRQVFDGGRLKSMLNGVLAPAARIADVLQSAHLNVNNPHFIVMQGRITRVLNMKAAEILSMIEEATGSKMYDENRARAVTFINKKRQHYLENENVLALEKLEREQAAYSPLFQLCSDVCKLQERIADEEKLVDQLDKEINELRDSIKKCKEACKQLRSEAEAFQKKRENHDKTGTFSIEEKARRPLRVPLREGELPFKIVQLYNSLQLLSFKLRVIEEKRQKCEKDKEEIMKVLKIMQEKKRNALEIALMQINKDFDAIMNIMLPDVNVKLVPVDASDILKGLEIKVAFAGQWLESLTELSGGQRSLVALALIFAMLLFKPAPVYILDEIDAALDVVHTERIGEMIREKFPHSQFLVVSLKEGMFSNANVLYRTRLENGQSNVTRTLGSKYRPMSRDAIAAIRKRHQKEEEFRAAVRSKLANIRTDIGKIELNSSFSSARRHGKPSLFICLLENANIQL</sequence>
<reference evidence="4" key="1">
    <citation type="submission" date="2014-01" db="EMBL/GenBank/DDBJ databases">
        <authorList>
            <person name="Aslett M."/>
        </authorList>
    </citation>
    <scope>NUCLEOTIDE SEQUENCE</scope>
</reference>
<dbReference type="GO" id="GO:0005524">
    <property type="term" value="F:ATP binding"/>
    <property type="evidence" value="ECO:0007669"/>
    <property type="project" value="InterPro"/>
</dbReference>
<dbReference type="Proteomes" id="UP000030665">
    <property type="component" value="Unassembled WGS sequence"/>
</dbReference>
<dbReference type="Gene3D" id="3.40.50.300">
    <property type="entry name" value="P-loop containing nucleotide triphosphate hydrolases"/>
    <property type="match status" value="2"/>
</dbReference>
<dbReference type="STRING" id="36087.A0A077Z236"/>
<keyword evidence="1" id="KW-0131">Cell cycle</keyword>
<feature type="coiled-coil region" evidence="2">
    <location>
        <begin position="223"/>
        <end position="271"/>
    </location>
</feature>
<evidence type="ECO:0000256" key="1">
    <source>
        <dbReference type="ARBA" id="ARBA00023306"/>
    </source>
</evidence>
<dbReference type="AlphaFoldDB" id="A0A077Z236"/>